<dbReference type="InParanoid" id="A0A2P6NE75"/>
<dbReference type="EMBL" id="MDYQ01000107">
    <property type="protein sequence ID" value="PRP82250.1"/>
    <property type="molecule type" value="Genomic_DNA"/>
</dbReference>
<evidence type="ECO:0000313" key="2">
    <source>
        <dbReference type="Proteomes" id="UP000241769"/>
    </source>
</evidence>
<dbReference type="AlphaFoldDB" id="A0A2P6NE75"/>
<gene>
    <name evidence="1" type="ORF">PROFUN_06262</name>
</gene>
<evidence type="ECO:0000313" key="1">
    <source>
        <dbReference type="EMBL" id="PRP82250.1"/>
    </source>
</evidence>
<proteinExistence type="predicted"/>
<name>A0A2P6NE75_9EUKA</name>
<organism evidence="1 2">
    <name type="scientific">Planoprotostelium fungivorum</name>
    <dbReference type="NCBI Taxonomy" id="1890364"/>
    <lineage>
        <taxon>Eukaryota</taxon>
        <taxon>Amoebozoa</taxon>
        <taxon>Evosea</taxon>
        <taxon>Variosea</taxon>
        <taxon>Cavosteliida</taxon>
        <taxon>Cavosteliaceae</taxon>
        <taxon>Planoprotostelium</taxon>
    </lineage>
</organism>
<protein>
    <submittedName>
        <fullName evidence="1">Uncharacterized protein</fullName>
    </submittedName>
</protein>
<keyword evidence="2" id="KW-1185">Reference proteome</keyword>
<reference evidence="1 2" key="1">
    <citation type="journal article" date="2018" name="Genome Biol. Evol.">
        <title>Multiple Roots of Fruiting Body Formation in Amoebozoa.</title>
        <authorList>
            <person name="Hillmann F."/>
            <person name="Forbes G."/>
            <person name="Novohradska S."/>
            <person name="Ferling I."/>
            <person name="Riege K."/>
            <person name="Groth M."/>
            <person name="Westermann M."/>
            <person name="Marz M."/>
            <person name="Spaller T."/>
            <person name="Winckler T."/>
            <person name="Schaap P."/>
            <person name="Glockner G."/>
        </authorList>
    </citation>
    <scope>NUCLEOTIDE SEQUENCE [LARGE SCALE GENOMIC DNA]</scope>
    <source>
        <strain evidence="1 2">Jena</strain>
    </source>
</reference>
<comment type="caution">
    <text evidence="1">The sequence shown here is derived from an EMBL/GenBank/DDBJ whole genome shotgun (WGS) entry which is preliminary data.</text>
</comment>
<sequence>MVEEYLGRKSEFWGLGQEREAHEPHRNVTVDVLKVADCRF</sequence>
<dbReference type="Proteomes" id="UP000241769">
    <property type="component" value="Unassembled WGS sequence"/>
</dbReference>
<accession>A0A2P6NE75</accession>